<gene>
    <name evidence="4" type="ORF">LKD48_16380</name>
</gene>
<accession>A0AAE3E6H7</accession>
<dbReference type="GO" id="GO:0016787">
    <property type="term" value="F:hydrolase activity"/>
    <property type="evidence" value="ECO:0007669"/>
    <property type="project" value="UniProtKB-KW"/>
</dbReference>
<dbReference type="CDD" id="cd03424">
    <property type="entry name" value="NUDIX_ADPRase_Nudt5_UGPPase_Nudt14"/>
    <property type="match status" value="1"/>
</dbReference>
<evidence type="ECO:0000256" key="2">
    <source>
        <dbReference type="ARBA" id="ARBA00022801"/>
    </source>
</evidence>
<name>A0AAE3E6H7_9FIRM</name>
<dbReference type="EMBL" id="JAJEQN010000089">
    <property type="protein sequence ID" value="MCC2223173.1"/>
    <property type="molecule type" value="Genomic_DNA"/>
</dbReference>
<organism evidence="4 5">
    <name type="scientific">Anthropogastromicrobium aceti</name>
    <dbReference type="NCBI Taxonomy" id="2981768"/>
    <lineage>
        <taxon>Bacteria</taxon>
        <taxon>Bacillati</taxon>
        <taxon>Bacillota</taxon>
        <taxon>Clostridia</taxon>
        <taxon>Lachnospirales</taxon>
        <taxon>Lachnospiraceae</taxon>
        <taxon>Anthropogastromicrobium</taxon>
    </lineage>
</organism>
<reference evidence="4 5" key="1">
    <citation type="submission" date="2021-10" db="EMBL/GenBank/DDBJ databases">
        <title>Anaerobic single-cell dispensing facilitates the cultivation of human gut bacteria.</title>
        <authorList>
            <person name="Afrizal A."/>
        </authorList>
    </citation>
    <scope>NUCLEOTIDE SEQUENCE [LARGE SCALE GENOMIC DNA]</scope>
    <source>
        <strain evidence="4 5">CLA-AA-H224</strain>
    </source>
</reference>
<comment type="cofactor">
    <cofactor evidence="1">
        <name>Mg(2+)</name>
        <dbReference type="ChEBI" id="CHEBI:18420"/>
    </cofactor>
</comment>
<evidence type="ECO:0000256" key="1">
    <source>
        <dbReference type="ARBA" id="ARBA00001946"/>
    </source>
</evidence>
<feature type="domain" description="Nudix hydrolase" evidence="3">
    <location>
        <begin position="40"/>
        <end position="169"/>
    </location>
</feature>
<dbReference type="PROSITE" id="PS51462">
    <property type="entry name" value="NUDIX"/>
    <property type="match status" value="1"/>
</dbReference>
<dbReference type="InterPro" id="IPR000086">
    <property type="entry name" value="NUDIX_hydrolase_dom"/>
</dbReference>
<evidence type="ECO:0000259" key="3">
    <source>
        <dbReference type="PROSITE" id="PS51462"/>
    </source>
</evidence>
<protein>
    <submittedName>
        <fullName evidence="4">NUDIX hydrolase</fullName>
    </submittedName>
</protein>
<dbReference type="Pfam" id="PF00293">
    <property type="entry name" value="NUDIX"/>
    <property type="match status" value="1"/>
</dbReference>
<dbReference type="SUPFAM" id="SSF55811">
    <property type="entry name" value="Nudix"/>
    <property type="match status" value="1"/>
</dbReference>
<dbReference type="PANTHER" id="PTHR11839">
    <property type="entry name" value="UDP/ADP-SUGAR PYROPHOSPHATASE"/>
    <property type="match status" value="1"/>
</dbReference>
<proteinExistence type="predicted"/>
<evidence type="ECO:0000313" key="4">
    <source>
        <dbReference type="EMBL" id="MCC2223173.1"/>
    </source>
</evidence>
<dbReference type="GO" id="GO:0019693">
    <property type="term" value="P:ribose phosphate metabolic process"/>
    <property type="evidence" value="ECO:0007669"/>
    <property type="project" value="TreeGrafter"/>
</dbReference>
<dbReference type="Proteomes" id="UP001198200">
    <property type="component" value="Unassembled WGS sequence"/>
</dbReference>
<dbReference type="PROSITE" id="PS00893">
    <property type="entry name" value="NUDIX_BOX"/>
    <property type="match status" value="1"/>
</dbReference>
<sequence length="179" mass="20310">MDKWKTICSQALLDTKWVKVRKDAVELPNGQHIDDFYAITINEAAAIVALDDYGNIILKKEYRYCYGRDLIEIPAGGFERGEEGLEVAKRELLEETGYISEDWQFIGRTVESSAKLTNYMHIYFADHCRKVSGQHLDATEEIEVLVMPLEQAVSMVMDNEICCNSSAHGILWAARKCGI</sequence>
<dbReference type="Gene3D" id="3.90.79.10">
    <property type="entry name" value="Nucleoside Triphosphate Pyrophosphohydrolase"/>
    <property type="match status" value="1"/>
</dbReference>
<dbReference type="RefSeq" id="WP_308732642.1">
    <property type="nucleotide sequence ID" value="NZ_JAJEQN010000089.1"/>
</dbReference>
<keyword evidence="5" id="KW-1185">Reference proteome</keyword>
<dbReference type="GO" id="GO:0005829">
    <property type="term" value="C:cytosol"/>
    <property type="evidence" value="ECO:0007669"/>
    <property type="project" value="TreeGrafter"/>
</dbReference>
<comment type="caution">
    <text evidence="4">The sequence shown here is derived from an EMBL/GenBank/DDBJ whole genome shotgun (WGS) entry which is preliminary data.</text>
</comment>
<keyword evidence="2 4" id="KW-0378">Hydrolase</keyword>
<dbReference type="AlphaFoldDB" id="A0AAE3E6H7"/>
<dbReference type="PANTHER" id="PTHR11839:SF18">
    <property type="entry name" value="NUDIX HYDROLASE DOMAIN-CONTAINING PROTEIN"/>
    <property type="match status" value="1"/>
</dbReference>
<dbReference type="InterPro" id="IPR020084">
    <property type="entry name" value="NUDIX_hydrolase_CS"/>
</dbReference>
<dbReference type="GO" id="GO:0006753">
    <property type="term" value="P:nucleoside phosphate metabolic process"/>
    <property type="evidence" value="ECO:0007669"/>
    <property type="project" value="TreeGrafter"/>
</dbReference>
<dbReference type="InterPro" id="IPR015797">
    <property type="entry name" value="NUDIX_hydrolase-like_dom_sf"/>
</dbReference>
<evidence type="ECO:0000313" key="5">
    <source>
        <dbReference type="Proteomes" id="UP001198200"/>
    </source>
</evidence>